<evidence type="ECO:0000259" key="2">
    <source>
        <dbReference type="Pfam" id="PF13472"/>
    </source>
</evidence>
<sequence>MPPAPSSRPLHAAGAVLSTERPPFRDTAPTRTARQTSRAAPRRPPVERAGWEPHHHEGGRVGDSPLRICVIGDELTAGMGDARGLGWVGRVIARTPTEEPAFVAQLAVPHENTTELSARWETETQRRFTPMADNRLVLGLGATDLEEGLSLARSRLNLANILDGASSNRIACFVVGPPPRTDLDADALAALSDAFADVCHRRHIHYVETFAPLRAHEQWHADVAASDGVHPGQAGYGLLAWLVLHNGWHSWLGLPEAG</sequence>
<evidence type="ECO:0000313" key="4">
    <source>
        <dbReference type="Proteomes" id="UP000318693"/>
    </source>
</evidence>
<dbReference type="AlphaFoldDB" id="A0A552WM41"/>
<name>A0A552WM41_9MICO</name>
<dbReference type="InterPro" id="IPR036514">
    <property type="entry name" value="SGNH_hydro_sf"/>
</dbReference>
<organism evidence="3 4">
    <name type="scientific">Georgenia yuyongxinii</name>
    <dbReference type="NCBI Taxonomy" id="2589797"/>
    <lineage>
        <taxon>Bacteria</taxon>
        <taxon>Bacillati</taxon>
        <taxon>Actinomycetota</taxon>
        <taxon>Actinomycetes</taxon>
        <taxon>Micrococcales</taxon>
        <taxon>Bogoriellaceae</taxon>
        <taxon>Georgenia</taxon>
    </lineage>
</organism>
<protein>
    <submittedName>
        <fullName evidence="3">Lysophospholipase</fullName>
    </submittedName>
</protein>
<dbReference type="Pfam" id="PF13472">
    <property type="entry name" value="Lipase_GDSL_2"/>
    <property type="match status" value="1"/>
</dbReference>
<feature type="region of interest" description="Disordered" evidence="1">
    <location>
        <begin position="1"/>
        <end position="64"/>
    </location>
</feature>
<dbReference type="EMBL" id="VJXR01000063">
    <property type="protein sequence ID" value="TRW43842.1"/>
    <property type="molecule type" value="Genomic_DNA"/>
</dbReference>
<evidence type="ECO:0000313" key="3">
    <source>
        <dbReference type="EMBL" id="TRW43842.1"/>
    </source>
</evidence>
<feature type="compositionally biased region" description="Basic and acidic residues" evidence="1">
    <location>
        <begin position="44"/>
        <end position="60"/>
    </location>
</feature>
<dbReference type="InterPro" id="IPR013830">
    <property type="entry name" value="SGNH_hydro"/>
</dbReference>
<evidence type="ECO:0000256" key="1">
    <source>
        <dbReference type="SAM" id="MobiDB-lite"/>
    </source>
</evidence>
<dbReference type="SUPFAM" id="SSF52266">
    <property type="entry name" value="SGNH hydrolase"/>
    <property type="match status" value="1"/>
</dbReference>
<keyword evidence="4" id="KW-1185">Reference proteome</keyword>
<gene>
    <name evidence="3" type="ORF">FJ693_16035</name>
</gene>
<dbReference type="Gene3D" id="3.40.50.1110">
    <property type="entry name" value="SGNH hydrolase"/>
    <property type="match status" value="1"/>
</dbReference>
<proteinExistence type="predicted"/>
<feature type="domain" description="SGNH hydrolase-type esterase" evidence="2">
    <location>
        <begin position="70"/>
        <end position="237"/>
    </location>
</feature>
<comment type="caution">
    <text evidence="3">The sequence shown here is derived from an EMBL/GenBank/DDBJ whole genome shotgun (WGS) entry which is preliminary data.</text>
</comment>
<accession>A0A552WM41</accession>
<reference evidence="3 4" key="1">
    <citation type="submission" date="2019-07" db="EMBL/GenBank/DDBJ databases">
        <title>Georgenia wutianyii sp. nov. and Georgenia *** sp. nov. isolated from plateau pika (Ochotona curzoniae) in the Qinghai-Tibet plateau of China.</title>
        <authorList>
            <person name="Tian Z."/>
        </authorList>
    </citation>
    <scope>NUCLEOTIDE SEQUENCE [LARGE SCALE GENOMIC DNA]</scope>
    <source>
        <strain evidence="3 4">Z446</strain>
    </source>
</reference>
<dbReference type="Proteomes" id="UP000318693">
    <property type="component" value="Unassembled WGS sequence"/>
</dbReference>